<keyword evidence="3" id="KW-1185">Reference proteome</keyword>
<comment type="caution">
    <text evidence="2">The sequence shown here is derived from an EMBL/GenBank/DDBJ whole genome shotgun (WGS) entry which is preliminary data.</text>
</comment>
<feature type="compositionally biased region" description="Basic and acidic residues" evidence="1">
    <location>
        <begin position="7"/>
        <end position="19"/>
    </location>
</feature>
<organism evidence="2 3">
    <name type="scientific">Phaseolus coccineus</name>
    <name type="common">Scarlet runner bean</name>
    <name type="synonym">Phaseolus multiflorus</name>
    <dbReference type="NCBI Taxonomy" id="3886"/>
    <lineage>
        <taxon>Eukaryota</taxon>
        <taxon>Viridiplantae</taxon>
        <taxon>Streptophyta</taxon>
        <taxon>Embryophyta</taxon>
        <taxon>Tracheophyta</taxon>
        <taxon>Spermatophyta</taxon>
        <taxon>Magnoliopsida</taxon>
        <taxon>eudicotyledons</taxon>
        <taxon>Gunneridae</taxon>
        <taxon>Pentapetalae</taxon>
        <taxon>rosids</taxon>
        <taxon>fabids</taxon>
        <taxon>Fabales</taxon>
        <taxon>Fabaceae</taxon>
        <taxon>Papilionoideae</taxon>
        <taxon>50 kb inversion clade</taxon>
        <taxon>NPAAA clade</taxon>
        <taxon>indigoferoid/millettioid clade</taxon>
        <taxon>Phaseoleae</taxon>
        <taxon>Phaseolus</taxon>
    </lineage>
</organism>
<proteinExistence type="predicted"/>
<evidence type="ECO:0000313" key="3">
    <source>
        <dbReference type="Proteomes" id="UP001374584"/>
    </source>
</evidence>
<protein>
    <submittedName>
        <fullName evidence="2">Uncharacterized protein</fullName>
    </submittedName>
</protein>
<evidence type="ECO:0000256" key="1">
    <source>
        <dbReference type="SAM" id="MobiDB-lite"/>
    </source>
</evidence>
<accession>A0AAN9LV99</accession>
<dbReference type="Proteomes" id="UP001374584">
    <property type="component" value="Unassembled WGS sequence"/>
</dbReference>
<dbReference type="AlphaFoldDB" id="A0AAN9LV99"/>
<evidence type="ECO:0000313" key="2">
    <source>
        <dbReference type="EMBL" id="KAK7342749.1"/>
    </source>
</evidence>
<dbReference type="EMBL" id="JAYMYR010000009">
    <property type="protein sequence ID" value="KAK7342749.1"/>
    <property type="molecule type" value="Genomic_DNA"/>
</dbReference>
<name>A0AAN9LV99_PHACN</name>
<feature type="region of interest" description="Disordered" evidence="1">
    <location>
        <begin position="1"/>
        <end position="32"/>
    </location>
</feature>
<gene>
    <name evidence="2" type="ORF">VNO80_25705</name>
</gene>
<sequence length="101" mass="11036">MASTEEESVRGDDPGRAVDRSAPPEQVGSPLKLDWVDPKVTQIIPAFRDAESVAKFLEVSNSEDIMTEFPSFGDMLDDFRIGALQRKGRSSIEIVPSNLAA</sequence>
<reference evidence="2 3" key="1">
    <citation type="submission" date="2024-01" db="EMBL/GenBank/DDBJ databases">
        <title>The genomes of 5 underutilized Papilionoideae crops provide insights into root nodulation and disease resistanc.</title>
        <authorList>
            <person name="Jiang F."/>
        </authorList>
    </citation>
    <scope>NUCLEOTIDE SEQUENCE [LARGE SCALE GENOMIC DNA]</scope>
    <source>
        <strain evidence="2">JINMINGXINNONG_FW02</strain>
        <tissue evidence="2">Leaves</tissue>
    </source>
</reference>